<evidence type="ECO:0000313" key="5">
    <source>
        <dbReference type="Proteomes" id="UP001066327"/>
    </source>
</evidence>
<evidence type="ECO:0000256" key="2">
    <source>
        <dbReference type="ARBA" id="ARBA00023002"/>
    </source>
</evidence>
<organism evidence="4 6">
    <name type="scientific">Rhodococcus opacus</name>
    <name type="common">Nocardia opaca</name>
    <dbReference type="NCBI Taxonomy" id="37919"/>
    <lineage>
        <taxon>Bacteria</taxon>
        <taxon>Bacillati</taxon>
        <taxon>Actinomycetota</taxon>
        <taxon>Actinomycetes</taxon>
        <taxon>Mycobacteriales</taxon>
        <taxon>Nocardiaceae</taxon>
        <taxon>Rhodococcus</taxon>
    </lineage>
</organism>
<reference evidence="4" key="2">
    <citation type="submission" date="2023-07" db="EMBL/GenBank/DDBJ databases">
        <title>Genomic analysis of Rhodococcus opacus VOC-14 with glycol ethers degradation activity.</title>
        <authorList>
            <person name="Narkevich D.A."/>
            <person name="Hlushen A.M."/>
            <person name="Akhremchuk A.E."/>
            <person name="Sikolenko M.A."/>
            <person name="Valentovich L.N."/>
        </authorList>
    </citation>
    <scope>NUCLEOTIDE SEQUENCE</scope>
    <source>
        <strain evidence="4">VOC-14</strain>
    </source>
</reference>
<dbReference type="Proteomes" id="UP001066327">
    <property type="component" value="Unassembled WGS sequence"/>
</dbReference>
<dbReference type="SUPFAM" id="SSF51735">
    <property type="entry name" value="NAD(P)-binding Rossmann-fold domains"/>
    <property type="match status" value="1"/>
</dbReference>
<keyword evidence="5" id="KW-1185">Reference proteome</keyword>
<keyword evidence="2" id="KW-0560">Oxidoreductase</keyword>
<dbReference type="EMBL" id="JAPWIS010000018">
    <property type="protein sequence ID" value="MCZ4587800.1"/>
    <property type="molecule type" value="Genomic_DNA"/>
</dbReference>
<dbReference type="GO" id="GO:0016491">
    <property type="term" value="F:oxidoreductase activity"/>
    <property type="evidence" value="ECO:0007669"/>
    <property type="project" value="UniProtKB-KW"/>
</dbReference>
<dbReference type="Pfam" id="PF00106">
    <property type="entry name" value="adh_short"/>
    <property type="match status" value="1"/>
</dbReference>
<gene>
    <name evidence="3" type="ORF">O4328_29620</name>
    <name evidence="4" type="ORF">Q5707_34600</name>
</gene>
<dbReference type="Proteomes" id="UP001231166">
    <property type="component" value="Chromosome"/>
</dbReference>
<dbReference type="RefSeq" id="WP_269207279.1">
    <property type="nucleotide sequence ID" value="NZ_CP009111.1"/>
</dbReference>
<dbReference type="PRINTS" id="PR00081">
    <property type="entry name" value="GDHRDH"/>
</dbReference>
<dbReference type="InterPro" id="IPR036291">
    <property type="entry name" value="NAD(P)-bd_dom_sf"/>
</dbReference>
<evidence type="ECO:0000313" key="3">
    <source>
        <dbReference type="EMBL" id="MCZ4587800.1"/>
    </source>
</evidence>
<comment type="similarity">
    <text evidence="1">Belongs to the short-chain dehydrogenases/reductases (SDR) family.</text>
</comment>
<proteinExistence type="inferred from homology"/>
<reference evidence="3" key="1">
    <citation type="submission" date="2022-12" db="EMBL/GenBank/DDBJ databases">
        <authorList>
            <person name="Krivoruchko A.V."/>
            <person name="Elkin A."/>
        </authorList>
    </citation>
    <scope>NUCLEOTIDE SEQUENCE</scope>
    <source>
        <strain evidence="3">IEGM 249</strain>
    </source>
</reference>
<accession>A0AAX3YPH1</accession>
<protein>
    <submittedName>
        <fullName evidence="4">SDR family NAD(P)-dependent oxidoreductase</fullName>
    </submittedName>
</protein>
<dbReference type="Gene3D" id="3.40.50.720">
    <property type="entry name" value="NAD(P)-binding Rossmann-like Domain"/>
    <property type="match status" value="1"/>
</dbReference>
<evidence type="ECO:0000313" key="6">
    <source>
        <dbReference type="Proteomes" id="UP001231166"/>
    </source>
</evidence>
<evidence type="ECO:0000313" key="4">
    <source>
        <dbReference type="EMBL" id="WLF51133.1"/>
    </source>
</evidence>
<dbReference type="InterPro" id="IPR002347">
    <property type="entry name" value="SDR_fam"/>
</dbReference>
<dbReference type="AlphaFoldDB" id="A0AAX3YPH1"/>
<name>A0AAX3YPH1_RHOOP</name>
<dbReference type="PANTHER" id="PTHR43669">
    <property type="entry name" value="5-KETO-D-GLUCONATE 5-REDUCTASE"/>
    <property type="match status" value="1"/>
</dbReference>
<sequence>MIELEGKVAVVTGGAGGIGFAVAERFASGGVKVGLADIEEDSLNSAASALRASGANAIGVQTDVSDPESVHNLALRTIDEFAGVHILCNNAGGRQRRVVLRHSPANPAVGDGCPLLRRPPRLPGVPPSPPAITRGAHCQHLHGGCIRDRRTNNEPLRCIHVCGPGDE</sequence>
<evidence type="ECO:0000256" key="1">
    <source>
        <dbReference type="ARBA" id="ARBA00006484"/>
    </source>
</evidence>
<dbReference type="PANTHER" id="PTHR43669:SF3">
    <property type="entry name" value="ALCOHOL DEHYDROGENASE, PUTATIVE (AFU_ORTHOLOGUE AFUA_3G03445)-RELATED"/>
    <property type="match status" value="1"/>
</dbReference>
<dbReference type="EMBL" id="CP130953">
    <property type="protein sequence ID" value="WLF51133.1"/>
    <property type="molecule type" value="Genomic_DNA"/>
</dbReference>